<dbReference type="InterPro" id="IPR015867">
    <property type="entry name" value="N-reg_PII/ATP_PRibTrfase_C"/>
</dbReference>
<gene>
    <name evidence="1" type="ORF">BN85308960</name>
</gene>
<evidence type="ECO:0000313" key="2">
    <source>
        <dbReference type="Proteomes" id="UP000032737"/>
    </source>
</evidence>
<dbReference type="OrthoDB" id="9794275at2"/>
<dbReference type="SUPFAM" id="SSF54913">
    <property type="entry name" value="GlnB-like"/>
    <property type="match status" value="1"/>
</dbReference>
<accession>U4KNK5</accession>
<evidence type="ECO:0008006" key="3">
    <source>
        <dbReference type="Google" id="ProtNLM"/>
    </source>
</evidence>
<dbReference type="PANTHER" id="PTHR38456">
    <property type="entry name" value="CYCLIC DI-AMP RECEPTOR A"/>
    <property type="match status" value="1"/>
</dbReference>
<name>U4KNK5_9MOLU</name>
<dbReference type="InterPro" id="IPR010375">
    <property type="entry name" value="CdAMP_rec"/>
</dbReference>
<dbReference type="Proteomes" id="UP000032737">
    <property type="component" value="Chromosome"/>
</dbReference>
<dbReference type="InterPro" id="IPR011322">
    <property type="entry name" value="N-reg_PII-like_a/b"/>
</dbReference>
<protein>
    <recommendedName>
        <fullName evidence="3">Transcriptional regulator</fullName>
    </recommendedName>
</protein>
<dbReference type="KEGG" id="abra:BN85308960"/>
<sequence length="107" mass="11676">MKLVLAIISNDDAGKVSKALVKENFFVTKLATTGGFLLTGNTTFLIGTNDEKVIRIIEIIEEHSKTRSKLVPNSIVSEFGMFSSLPVEVKVGGATVFVMNVEQFLKI</sequence>
<dbReference type="HOGENOM" id="CLU_143974_0_0_14"/>
<dbReference type="EMBL" id="FO681348">
    <property type="protein sequence ID" value="CCV65917.1"/>
    <property type="molecule type" value="Genomic_DNA"/>
</dbReference>
<dbReference type="RefSeq" id="WP_030004779.1">
    <property type="nucleotide sequence ID" value="NC_022549.1"/>
</dbReference>
<dbReference type="AlphaFoldDB" id="U4KNK5"/>
<organism evidence="1 2">
    <name type="scientific">Acholeplasma brassicae</name>
    <dbReference type="NCBI Taxonomy" id="61635"/>
    <lineage>
        <taxon>Bacteria</taxon>
        <taxon>Bacillati</taxon>
        <taxon>Mycoplasmatota</taxon>
        <taxon>Mollicutes</taxon>
        <taxon>Acholeplasmatales</taxon>
        <taxon>Acholeplasmataceae</taxon>
        <taxon>Acholeplasma</taxon>
    </lineage>
</organism>
<dbReference type="Pfam" id="PF06153">
    <property type="entry name" value="CdAMP_rec"/>
    <property type="match status" value="1"/>
</dbReference>
<proteinExistence type="predicted"/>
<dbReference type="Gene3D" id="3.30.70.120">
    <property type="match status" value="1"/>
</dbReference>
<evidence type="ECO:0000313" key="1">
    <source>
        <dbReference type="EMBL" id="CCV65917.1"/>
    </source>
</evidence>
<reference evidence="1 2" key="1">
    <citation type="journal article" date="2013" name="J. Mol. Microbiol. Biotechnol.">
        <title>Analysis of the Complete Genomes of Acholeplasma brassicae , A. palmae and A. laidlawii and Their Comparison to the Obligate Parasites from ' Candidatus Phytoplasma'.</title>
        <authorList>
            <person name="Kube M."/>
            <person name="Siewert C."/>
            <person name="Migdoll A.M."/>
            <person name="Duduk B."/>
            <person name="Holz S."/>
            <person name="Rabus R."/>
            <person name="Seemuller E."/>
            <person name="Mitrovic J."/>
            <person name="Muller I."/>
            <person name="Buttner C."/>
            <person name="Reinhardt R."/>
        </authorList>
    </citation>
    <scope>NUCLEOTIDE SEQUENCE [LARGE SCALE GENOMIC DNA]</scope>
    <source>
        <strain evidence="2">0502</strain>
    </source>
</reference>
<dbReference type="PANTHER" id="PTHR38456:SF1">
    <property type="entry name" value="CYCLIC DI-AMP RECEPTOR A"/>
    <property type="match status" value="1"/>
</dbReference>
<dbReference type="STRING" id="61635.BN85308960"/>
<keyword evidence="2" id="KW-1185">Reference proteome</keyword>